<dbReference type="InterPro" id="IPR040198">
    <property type="entry name" value="Fido_containing"/>
</dbReference>
<name>A0A2S4JH20_9SPIO</name>
<evidence type="ECO:0000259" key="11">
    <source>
        <dbReference type="PROSITE" id="PS51459"/>
    </source>
</evidence>
<dbReference type="OrthoDB" id="9813719at2"/>
<protein>
    <submittedName>
        <fullName evidence="12">Cell filamentation protein Fic</fullName>
    </submittedName>
</protein>
<keyword evidence="8" id="KW-0472">Membrane</keyword>
<dbReference type="Proteomes" id="UP000237350">
    <property type="component" value="Unassembled WGS sequence"/>
</dbReference>
<evidence type="ECO:0000256" key="5">
    <source>
        <dbReference type="ARBA" id="ARBA00022803"/>
    </source>
</evidence>
<dbReference type="GO" id="GO:0016020">
    <property type="term" value="C:membrane"/>
    <property type="evidence" value="ECO:0007669"/>
    <property type="project" value="UniProtKB-SubCell"/>
</dbReference>
<dbReference type="SUPFAM" id="SSF140931">
    <property type="entry name" value="Fic-like"/>
    <property type="match status" value="1"/>
</dbReference>
<feature type="binding site" evidence="10">
    <location>
        <begin position="199"/>
        <end position="206"/>
    </location>
    <ligand>
        <name>ATP</name>
        <dbReference type="ChEBI" id="CHEBI:30616"/>
    </ligand>
</feature>
<feature type="binding site" evidence="10">
    <location>
        <begin position="237"/>
        <end position="238"/>
    </location>
    <ligand>
        <name>ATP</name>
        <dbReference type="ChEBI" id="CHEBI:30616"/>
    </ligand>
</feature>
<dbReference type="EMBL" id="LPWH01000117">
    <property type="protein sequence ID" value="POQ98710.1"/>
    <property type="molecule type" value="Genomic_DNA"/>
</dbReference>
<dbReference type="AlphaFoldDB" id="A0A2S4JH20"/>
<dbReference type="Pfam" id="PF02661">
    <property type="entry name" value="Fic"/>
    <property type="match status" value="1"/>
</dbReference>
<keyword evidence="4 10" id="KW-0547">Nucleotide-binding</keyword>
<dbReference type="InterPro" id="IPR003812">
    <property type="entry name" value="Fido"/>
</dbReference>
<keyword evidence="5" id="KW-0802">TPR repeat</keyword>
<evidence type="ECO:0000313" key="13">
    <source>
        <dbReference type="Proteomes" id="UP000237350"/>
    </source>
</evidence>
<evidence type="ECO:0000313" key="12">
    <source>
        <dbReference type="EMBL" id="POQ98710.1"/>
    </source>
</evidence>
<evidence type="ECO:0000256" key="4">
    <source>
        <dbReference type="ARBA" id="ARBA00022741"/>
    </source>
</evidence>
<feature type="domain" description="Fido" evidence="11">
    <location>
        <begin position="108"/>
        <end position="267"/>
    </location>
</feature>
<dbReference type="Gene3D" id="1.10.3290.10">
    <property type="entry name" value="Fido-like domain"/>
    <property type="match status" value="1"/>
</dbReference>
<evidence type="ECO:0000256" key="6">
    <source>
        <dbReference type="ARBA" id="ARBA00022840"/>
    </source>
</evidence>
<proteinExistence type="predicted"/>
<dbReference type="GO" id="GO:0005524">
    <property type="term" value="F:ATP binding"/>
    <property type="evidence" value="ECO:0007669"/>
    <property type="project" value="UniProtKB-KW"/>
</dbReference>
<dbReference type="PANTHER" id="PTHR13504">
    <property type="entry name" value="FIDO DOMAIN-CONTAINING PROTEIN DDB_G0283145"/>
    <property type="match status" value="1"/>
</dbReference>
<reference evidence="13" key="1">
    <citation type="submission" date="2015-12" db="EMBL/GenBank/DDBJ databases">
        <authorList>
            <person name="Lodha T.D."/>
            <person name="Chintalapati S."/>
            <person name="Chintalapati V.R."/>
            <person name="Sravanthi T."/>
        </authorList>
    </citation>
    <scope>NUCLEOTIDE SEQUENCE [LARGE SCALE GENOMIC DNA]</scope>
    <source>
        <strain evidence="13">JC133</strain>
    </source>
</reference>
<evidence type="ECO:0000256" key="10">
    <source>
        <dbReference type="PIRSR" id="PIRSR640198-2"/>
    </source>
</evidence>
<keyword evidence="6 10" id="KW-0067">ATP-binding</keyword>
<dbReference type="PROSITE" id="PS51459">
    <property type="entry name" value="FIDO"/>
    <property type="match status" value="1"/>
</dbReference>
<comment type="subcellular location">
    <subcellularLocation>
        <location evidence="1">Membrane</location>
        <topology evidence="1">Single-pass membrane protein</topology>
    </subcellularLocation>
</comment>
<comment type="caution">
    <text evidence="12">The sequence shown here is derived from an EMBL/GenBank/DDBJ whole genome shotgun (WGS) entry which is preliminary data.</text>
</comment>
<organism evidence="12 13">
    <name type="scientific">Alkalispirochaeta sphaeroplastigenens</name>
    <dbReference type="NCBI Taxonomy" id="1187066"/>
    <lineage>
        <taxon>Bacteria</taxon>
        <taxon>Pseudomonadati</taxon>
        <taxon>Spirochaetota</taxon>
        <taxon>Spirochaetia</taxon>
        <taxon>Spirochaetales</taxon>
        <taxon>Spirochaetaceae</taxon>
        <taxon>Alkalispirochaeta</taxon>
    </lineage>
</organism>
<keyword evidence="3" id="KW-0677">Repeat</keyword>
<sequence length="349" mass="40694">MTTLRRFLGEFSSMPATVGWYLADLGEFKGRQEMFTRRAPQKLQALRQHALVESTVSSNRIEGVKIDQSRINTVVFGSPHLRDRDEEEVRGYRQALSWIHDDGDSIPITEKTVLNLHRLVRGDIWDAGAYKDKDGEIVQRYPDGRSRVRFRPVSARNTPDQMGKLVSLYDDAARSRAIPPAILLAAWNLDFLCIHPFRDGNGRVSRLLLLLQLYHWGFDVGCYISLERIIEENKERYYETLEESSRGWHEDRHDPWPYIQFLLFVLKTAYKEYEQRLSDVGNGRGNKTELILQAIAKANQSFSISEIRDRCPEVSLEMIRRILKRLRDDKRIESTGRGRNARWRKTGNW</sequence>
<keyword evidence="2" id="KW-0812">Transmembrane</keyword>
<evidence type="ECO:0000256" key="8">
    <source>
        <dbReference type="ARBA" id="ARBA00023136"/>
    </source>
</evidence>
<dbReference type="PANTHER" id="PTHR13504:SF34">
    <property type="entry name" value="PROTEIN ADENYLYLTRANSFERASE FICD"/>
    <property type="match status" value="1"/>
</dbReference>
<evidence type="ECO:0000256" key="7">
    <source>
        <dbReference type="ARBA" id="ARBA00022989"/>
    </source>
</evidence>
<evidence type="ECO:0000256" key="1">
    <source>
        <dbReference type="ARBA" id="ARBA00004167"/>
    </source>
</evidence>
<gene>
    <name evidence="12" type="ORF">AU468_11740</name>
</gene>
<dbReference type="RefSeq" id="WP_103680903.1">
    <property type="nucleotide sequence ID" value="NZ_LPWH01000117.1"/>
</dbReference>
<evidence type="ECO:0000256" key="3">
    <source>
        <dbReference type="ARBA" id="ARBA00022737"/>
    </source>
</evidence>
<evidence type="ECO:0000256" key="2">
    <source>
        <dbReference type="ARBA" id="ARBA00022692"/>
    </source>
</evidence>
<keyword evidence="7" id="KW-1133">Transmembrane helix</keyword>
<evidence type="ECO:0000256" key="9">
    <source>
        <dbReference type="PIRSR" id="PIRSR640198-1"/>
    </source>
</evidence>
<feature type="active site" evidence="9">
    <location>
        <position position="195"/>
    </location>
</feature>
<keyword evidence="13" id="KW-1185">Reference proteome</keyword>
<accession>A0A2S4JH20</accession>
<dbReference type="InterPro" id="IPR036597">
    <property type="entry name" value="Fido-like_dom_sf"/>
</dbReference>